<feature type="transmembrane region" description="Helical" evidence="1">
    <location>
        <begin position="16"/>
        <end position="35"/>
    </location>
</feature>
<feature type="transmembrane region" description="Helical" evidence="1">
    <location>
        <begin position="41"/>
        <end position="58"/>
    </location>
</feature>
<dbReference type="AlphaFoldDB" id="A0A382YW61"/>
<keyword evidence="1" id="KW-1133">Transmembrane helix</keyword>
<feature type="non-terminal residue" evidence="2">
    <location>
        <position position="1"/>
    </location>
</feature>
<protein>
    <submittedName>
        <fullName evidence="2">Uncharacterized protein</fullName>
    </submittedName>
</protein>
<gene>
    <name evidence="2" type="ORF">METZ01_LOCUS439632</name>
</gene>
<feature type="transmembrane region" description="Helical" evidence="1">
    <location>
        <begin position="65"/>
        <end position="84"/>
    </location>
</feature>
<evidence type="ECO:0000256" key="1">
    <source>
        <dbReference type="SAM" id="Phobius"/>
    </source>
</evidence>
<dbReference type="EMBL" id="UINC01178558">
    <property type="protein sequence ID" value="SVD86778.1"/>
    <property type="molecule type" value="Genomic_DNA"/>
</dbReference>
<sequence>FIFIKKKNNFSKKEDLIIYVSMIVVTILLVFHQLITANQTFIFSLIPILAGLSHIIMVRYISKFFFYQIMILLLVILVTIKYHAEYNVKRKFMDLQNVDLNKTVNANLIDKKFGDLKWINPFFPGTPKDEINLLKEAIHAIKNDSRVKMIITPYQFFSAILEEDLNIPNRWYLANASHPVQGHKYYKFYVDHFKNNIKKNGIQIIYTIGPPKIEDFQIYMDDICFIKRKINKITSIHELKKC</sequence>
<proteinExistence type="predicted"/>
<evidence type="ECO:0000313" key="2">
    <source>
        <dbReference type="EMBL" id="SVD86778.1"/>
    </source>
</evidence>
<name>A0A382YW61_9ZZZZ</name>
<keyword evidence="1" id="KW-0472">Membrane</keyword>
<reference evidence="2" key="1">
    <citation type="submission" date="2018-05" db="EMBL/GenBank/DDBJ databases">
        <authorList>
            <person name="Lanie J.A."/>
            <person name="Ng W.-L."/>
            <person name="Kazmierczak K.M."/>
            <person name="Andrzejewski T.M."/>
            <person name="Davidsen T.M."/>
            <person name="Wayne K.J."/>
            <person name="Tettelin H."/>
            <person name="Glass J.I."/>
            <person name="Rusch D."/>
            <person name="Podicherti R."/>
            <person name="Tsui H.-C.T."/>
            <person name="Winkler M.E."/>
        </authorList>
    </citation>
    <scope>NUCLEOTIDE SEQUENCE</scope>
</reference>
<organism evidence="2">
    <name type="scientific">marine metagenome</name>
    <dbReference type="NCBI Taxonomy" id="408172"/>
    <lineage>
        <taxon>unclassified sequences</taxon>
        <taxon>metagenomes</taxon>
        <taxon>ecological metagenomes</taxon>
    </lineage>
</organism>
<keyword evidence="1" id="KW-0812">Transmembrane</keyword>
<accession>A0A382YW61</accession>